<feature type="transmembrane region" description="Helical" evidence="2">
    <location>
        <begin position="51"/>
        <end position="71"/>
    </location>
</feature>
<keyword evidence="4" id="KW-1185">Reference proteome</keyword>
<feature type="region of interest" description="Disordered" evidence="1">
    <location>
        <begin position="1"/>
        <end position="20"/>
    </location>
</feature>
<accession>A0A4P8IL22</accession>
<keyword evidence="2" id="KW-0472">Membrane</keyword>
<proteinExistence type="predicted"/>
<reference evidence="3 4" key="1">
    <citation type="submission" date="2019-05" db="EMBL/GenBank/DDBJ databases">
        <title>Burkholderia sp. DHOD12, isolated from subtropical forest soil.</title>
        <authorList>
            <person name="Gao Z.-H."/>
            <person name="Qiu L.-H."/>
        </authorList>
    </citation>
    <scope>NUCLEOTIDE SEQUENCE [LARGE SCALE GENOMIC DNA]</scope>
    <source>
        <strain evidence="3 4">DHOD12</strain>
    </source>
</reference>
<organism evidence="3 4">
    <name type="scientific">Trinickia violacea</name>
    <dbReference type="NCBI Taxonomy" id="2571746"/>
    <lineage>
        <taxon>Bacteria</taxon>
        <taxon>Pseudomonadati</taxon>
        <taxon>Pseudomonadota</taxon>
        <taxon>Betaproteobacteria</taxon>
        <taxon>Burkholderiales</taxon>
        <taxon>Burkholderiaceae</taxon>
        <taxon>Trinickia</taxon>
    </lineage>
</organism>
<evidence type="ECO:0000313" key="3">
    <source>
        <dbReference type="EMBL" id="QCP48245.1"/>
    </source>
</evidence>
<dbReference type="AlphaFoldDB" id="A0A4P8IL22"/>
<evidence type="ECO:0000313" key="4">
    <source>
        <dbReference type="Proteomes" id="UP000298656"/>
    </source>
</evidence>
<sequence>MDPGSAEPQTAKPPAKKGPSKRMLNVLSVLVGLATFAVGLAWMIYAELPIFAIPLVVCVPVIAAVAFRNCWD</sequence>
<keyword evidence="2" id="KW-1133">Transmembrane helix</keyword>
<dbReference type="Proteomes" id="UP000298656">
    <property type="component" value="Chromosome 1"/>
</dbReference>
<protein>
    <submittedName>
        <fullName evidence="3">Uncharacterized protein</fullName>
    </submittedName>
</protein>
<name>A0A4P8IL22_9BURK</name>
<evidence type="ECO:0000256" key="2">
    <source>
        <dbReference type="SAM" id="Phobius"/>
    </source>
</evidence>
<dbReference type="KEGG" id="tvl:FAZ95_02970"/>
<keyword evidence="2" id="KW-0812">Transmembrane</keyword>
<dbReference type="OrthoDB" id="9104301at2"/>
<gene>
    <name evidence="3" type="ORF">FAZ95_02970</name>
</gene>
<dbReference type="EMBL" id="CP040077">
    <property type="protein sequence ID" value="QCP48245.1"/>
    <property type="molecule type" value="Genomic_DNA"/>
</dbReference>
<feature type="transmembrane region" description="Helical" evidence="2">
    <location>
        <begin position="24"/>
        <end position="45"/>
    </location>
</feature>
<evidence type="ECO:0000256" key="1">
    <source>
        <dbReference type="SAM" id="MobiDB-lite"/>
    </source>
</evidence>